<dbReference type="CDD" id="cd00063">
    <property type="entry name" value="FN3"/>
    <property type="match status" value="4"/>
</dbReference>
<dbReference type="PANTHER" id="PTHR46957:SF3">
    <property type="entry name" value="CYTOKINE RECEPTOR"/>
    <property type="match status" value="1"/>
</dbReference>
<reference evidence="4" key="1">
    <citation type="journal article" date="2020" name="Appl. Environ. Microbiol.">
        <title>Diazotrophic Anaeromyxobacter Isolates from Soils.</title>
        <authorList>
            <person name="Masuda Y."/>
            <person name="Yamanaka H."/>
            <person name="Xu Z.X."/>
            <person name="Shiratori Y."/>
            <person name="Aono T."/>
            <person name="Amachi S."/>
            <person name="Senoo K."/>
            <person name="Itoh H."/>
        </authorList>
    </citation>
    <scope>NUCLEOTIDE SEQUENCE [LARGE SCALE GENOMIC DNA]</scope>
    <source>
        <strain evidence="4">R267</strain>
    </source>
</reference>
<dbReference type="InterPro" id="IPR003961">
    <property type="entry name" value="FN3_dom"/>
</dbReference>
<dbReference type="PANTHER" id="PTHR46957">
    <property type="entry name" value="CYTOKINE RECEPTOR"/>
    <property type="match status" value="1"/>
</dbReference>
<dbReference type="AlphaFoldDB" id="A0A7I9VQL0"/>
<sequence>MARAQEEVAPPAAPEPPPPDLTPPTAPAELTATALGETEVELRWTAATDEVGVAGYEVVRDGRVVAGGPGLGAREKGLAAWSSYCWAVRAFDAAGNRSPPSPAACARTLDLTPPSTPLHLVASATSDKSVQVLWQASTDNVRVEKYELLREGDVVAESSAAWADEHELRPGVRYCYAVRAVDPAGNRSAKSATACAVTPDLTPPTVPGALAAQPVSSSAMFLAWDASSDDVGVTGYEVVRDGELAAKVAVPDALATALTAGKHCFRVRAVDQAGNRSALSPATCMTTADPEVPPAPFRLQAEPASEKAVRLSWRPSAREDVVYRVYWEDGKSIGVTRLTGYSAVGLKPGERHCYRVGAVDEEGHESPRTLEACAAPRNESLSVR</sequence>
<feature type="domain" description="Fibronectin type-III" evidence="2">
    <location>
        <begin position="26"/>
        <end position="111"/>
    </location>
</feature>
<feature type="compositionally biased region" description="Pro residues" evidence="1">
    <location>
        <begin position="11"/>
        <end position="26"/>
    </location>
</feature>
<dbReference type="Gene3D" id="2.60.40.10">
    <property type="entry name" value="Immunoglobulins"/>
    <property type="match status" value="4"/>
</dbReference>
<dbReference type="GO" id="GO:0016020">
    <property type="term" value="C:membrane"/>
    <property type="evidence" value="ECO:0007669"/>
    <property type="project" value="UniProtKB-SubCell"/>
</dbReference>
<feature type="region of interest" description="Disordered" evidence="1">
    <location>
        <begin position="1"/>
        <end position="27"/>
    </location>
</feature>
<comment type="caution">
    <text evidence="3">The sequence shown here is derived from an EMBL/GenBank/DDBJ whole genome shotgun (WGS) entry which is preliminary data.</text>
</comment>
<dbReference type="SUPFAM" id="SSF49265">
    <property type="entry name" value="Fibronectin type III"/>
    <property type="match status" value="3"/>
</dbReference>
<protein>
    <recommendedName>
        <fullName evidence="2">Fibronectin type-III domain-containing protein</fullName>
    </recommendedName>
</protein>
<dbReference type="InterPro" id="IPR050713">
    <property type="entry name" value="RTP_Phos/Ushers"/>
</dbReference>
<dbReference type="InterPro" id="IPR036116">
    <property type="entry name" value="FN3_sf"/>
</dbReference>
<proteinExistence type="predicted"/>
<evidence type="ECO:0000259" key="2">
    <source>
        <dbReference type="PROSITE" id="PS50853"/>
    </source>
</evidence>
<evidence type="ECO:0000256" key="1">
    <source>
        <dbReference type="SAM" id="MobiDB-lite"/>
    </source>
</evidence>
<accession>A0A7I9VQL0</accession>
<keyword evidence="4" id="KW-1185">Reference proteome</keyword>
<organism evidence="3 4">
    <name type="scientific">Anaeromyxobacter diazotrophicus</name>
    <dbReference type="NCBI Taxonomy" id="2590199"/>
    <lineage>
        <taxon>Bacteria</taxon>
        <taxon>Pseudomonadati</taxon>
        <taxon>Myxococcota</taxon>
        <taxon>Myxococcia</taxon>
        <taxon>Myxococcales</taxon>
        <taxon>Cystobacterineae</taxon>
        <taxon>Anaeromyxobacteraceae</taxon>
        <taxon>Anaeromyxobacter</taxon>
    </lineage>
</organism>
<gene>
    <name evidence="3" type="ORF">AMYX_32790</name>
</gene>
<name>A0A7I9VQL0_9BACT</name>
<dbReference type="RefSeq" id="WP_176067195.1">
    <property type="nucleotide sequence ID" value="NZ_BJTG01000008.1"/>
</dbReference>
<dbReference type="EMBL" id="BJTG01000008">
    <property type="protein sequence ID" value="GEJ58538.1"/>
    <property type="molecule type" value="Genomic_DNA"/>
</dbReference>
<dbReference type="InterPro" id="IPR013783">
    <property type="entry name" value="Ig-like_fold"/>
</dbReference>
<feature type="domain" description="Fibronectin type-III" evidence="2">
    <location>
        <begin position="295"/>
        <end position="379"/>
    </location>
</feature>
<feature type="domain" description="Fibronectin type-III" evidence="2">
    <location>
        <begin position="116"/>
        <end position="205"/>
    </location>
</feature>
<evidence type="ECO:0000313" key="3">
    <source>
        <dbReference type="EMBL" id="GEJ58538.1"/>
    </source>
</evidence>
<dbReference type="SMART" id="SM00060">
    <property type="entry name" value="FN3"/>
    <property type="match status" value="4"/>
</dbReference>
<dbReference type="PROSITE" id="PS50853">
    <property type="entry name" value="FN3"/>
    <property type="match status" value="3"/>
</dbReference>
<dbReference type="Proteomes" id="UP000503640">
    <property type="component" value="Unassembled WGS sequence"/>
</dbReference>
<evidence type="ECO:0000313" key="4">
    <source>
        <dbReference type="Proteomes" id="UP000503640"/>
    </source>
</evidence>